<evidence type="ECO:0008006" key="3">
    <source>
        <dbReference type="Google" id="ProtNLM"/>
    </source>
</evidence>
<evidence type="ECO:0000313" key="1">
    <source>
        <dbReference type="EMBL" id="GIX95386.1"/>
    </source>
</evidence>
<name>A0AAV4PE36_CAEEX</name>
<organism evidence="1 2">
    <name type="scientific">Caerostris extrusa</name>
    <name type="common">Bark spider</name>
    <name type="synonym">Caerostris bankana</name>
    <dbReference type="NCBI Taxonomy" id="172846"/>
    <lineage>
        <taxon>Eukaryota</taxon>
        <taxon>Metazoa</taxon>
        <taxon>Ecdysozoa</taxon>
        <taxon>Arthropoda</taxon>
        <taxon>Chelicerata</taxon>
        <taxon>Arachnida</taxon>
        <taxon>Araneae</taxon>
        <taxon>Araneomorphae</taxon>
        <taxon>Entelegynae</taxon>
        <taxon>Araneoidea</taxon>
        <taxon>Araneidae</taxon>
        <taxon>Caerostris</taxon>
    </lineage>
</organism>
<reference evidence="1 2" key="1">
    <citation type="submission" date="2021-06" db="EMBL/GenBank/DDBJ databases">
        <title>Caerostris extrusa draft genome.</title>
        <authorList>
            <person name="Kono N."/>
            <person name="Arakawa K."/>
        </authorList>
    </citation>
    <scope>NUCLEOTIDE SEQUENCE [LARGE SCALE GENOMIC DNA]</scope>
</reference>
<keyword evidence="2" id="KW-1185">Reference proteome</keyword>
<gene>
    <name evidence="1" type="ORF">CEXT_66711</name>
</gene>
<evidence type="ECO:0000313" key="2">
    <source>
        <dbReference type="Proteomes" id="UP001054945"/>
    </source>
</evidence>
<dbReference type="Proteomes" id="UP001054945">
    <property type="component" value="Unassembled WGS sequence"/>
</dbReference>
<proteinExistence type="predicted"/>
<protein>
    <recommendedName>
        <fullName evidence="3">Secreted protein</fullName>
    </recommendedName>
</protein>
<dbReference type="AlphaFoldDB" id="A0AAV4PE36"/>
<sequence length="89" mass="10502">MRLNCPFEGNVHYSWNAVRRSPFFFFFFLLSRTKNGVQLNCVHFRSGINEQRPIKGHRAMRSRADAESLLYVWKCVIGTVKEEQAKQHN</sequence>
<comment type="caution">
    <text evidence="1">The sequence shown here is derived from an EMBL/GenBank/DDBJ whole genome shotgun (WGS) entry which is preliminary data.</text>
</comment>
<accession>A0AAV4PE36</accession>
<dbReference type="EMBL" id="BPLR01004504">
    <property type="protein sequence ID" value="GIX95386.1"/>
    <property type="molecule type" value="Genomic_DNA"/>
</dbReference>